<organism evidence="2 3">
    <name type="scientific">Ceratopteris richardii</name>
    <name type="common">Triangle waterfern</name>
    <dbReference type="NCBI Taxonomy" id="49495"/>
    <lineage>
        <taxon>Eukaryota</taxon>
        <taxon>Viridiplantae</taxon>
        <taxon>Streptophyta</taxon>
        <taxon>Embryophyta</taxon>
        <taxon>Tracheophyta</taxon>
        <taxon>Polypodiopsida</taxon>
        <taxon>Polypodiidae</taxon>
        <taxon>Polypodiales</taxon>
        <taxon>Pteridineae</taxon>
        <taxon>Pteridaceae</taxon>
        <taxon>Parkerioideae</taxon>
        <taxon>Ceratopteris</taxon>
    </lineage>
</organism>
<proteinExistence type="predicted"/>
<comment type="caution">
    <text evidence="2">The sequence shown here is derived from an EMBL/GenBank/DDBJ whole genome shotgun (WGS) entry which is preliminary data.</text>
</comment>
<evidence type="ECO:0000313" key="2">
    <source>
        <dbReference type="EMBL" id="KAH7281424.1"/>
    </source>
</evidence>
<evidence type="ECO:0000256" key="1">
    <source>
        <dbReference type="SAM" id="MobiDB-lite"/>
    </source>
</evidence>
<feature type="region of interest" description="Disordered" evidence="1">
    <location>
        <begin position="122"/>
        <end position="156"/>
    </location>
</feature>
<feature type="compositionally biased region" description="Acidic residues" evidence="1">
    <location>
        <begin position="132"/>
        <end position="144"/>
    </location>
</feature>
<accession>A0A8T2QCK3</accession>
<feature type="compositionally biased region" description="Low complexity" evidence="1">
    <location>
        <begin position="1"/>
        <end position="20"/>
    </location>
</feature>
<dbReference type="EMBL" id="CM035441">
    <property type="protein sequence ID" value="KAH7281424.1"/>
    <property type="molecule type" value="Genomic_DNA"/>
</dbReference>
<evidence type="ECO:0000313" key="3">
    <source>
        <dbReference type="Proteomes" id="UP000825935"/>
    </source>
</evidence>
<gene>
    <name evidence="2" type="ORF">KP509_36G046900</name>
</gene>
<feature type="region of interest" description="Disordered" evidence="1">
    <location>
        <begin position="1"/>
        <end position="31"/>
    </location>
</feature>
<name>A0A8T2QCK3_CERRI</name>
<dbReference type="Proteomes" id="UP000825935">
    <property type="component" value="Chromosome 36"/>
</dbReference>
<keyword evidence="3" id="KW-1185">Reference proteome</keyword>
<sequence>MAATMGGVPTAGGSVSGTSGTDDDGNPDLDKLLDSFHEAATRSIAAAEAAAQAETMAAVAAEEAAAAYLAAADAVGTPDFERLRGLAEKAESLLDALTLAAATASQQYIDASAESMHVSSATYEAAMHVDTSDDDREESDEDRNDNDVSNGDRKCD</sequence>
<reference evidence="2" key="1">
    <citation type="submission" date="2021-08" db="EMBL/GenBank/DDBJ databases">
        <title>WGS assembly of Ceratopteris richardii.</title>
        <authorList>
            <person name="Marchant D.B."/>
            <person name="Chen G."/>
            <person name="Jenkins J."/>
            <person name="Shu S."/>
            <person name="Leebens-Mack J."/>
            <person name="Grimwood J."/>
            <person name="Schmutz J."/>
            <person name="Soltis P."/>
            <person name="Soltis D."/>
            <person name="Chen Z.-H."/>
        </authorList>
    </citation>
    <scope>NUCLEOTIDE SEQUENCE</scope>
    <source>
        <strain evidence="2">Whitten #5841</strain>
        <tissue evidence="2">Leaf</tissue>
    </source>
</reference>
<protein>
    <submittedName>
        <fullName evidence="2">Uncharacterized protein</fullName>
    </submittedName>
</protein>
<dbReference type="AlphaFoldDB" id="A0A8T2QCK3"/>